<gene>
    <name evidence="1" type="ORF">BS50DRAFT_629873</name>
</gene>
<dbReference type="EMBL" id="KZ678130">
    <property type="protein sequence ID" value="PSN71736.1"/>
    <property type="molecule type" value="Genomic_DNA"/>
</dbReference>
<keyword evidence="2" id="KW-1185">Reference proteome</keyword>
<dbReference type="AlphaFoldDB" id="A0A2T2P2K3"/>
<accession>A0A2T2P2K3</accession>
<sequence length="596" mass="66699">MIDTRLSYRVGYPRLPVLPLETKIWQPFRGWPPLSPKIYRILFEEHVVYNWCDIVKRHAPGTSPAAKRTFLVASDVSVPGQYDAWKAATYRIRNLLIDQNYPEIDIEFIDISAVDGVIPSPVKHDEKDIISAWETFADTLMDAIQNQSWLAVDVVRRKLGEQNPTWKPTVFITATDAAHVEWWESILPALRRKLPDFFDLDLLHGTSILKTQSESESEPSDFDDLPEVFTSMKSYEKILKMGASIGLQGGQTGTLGSLVRLEKDGEHIDLALSSHHVFAQDGAHLRCPSAGHFLPPAHPHALNKELEITSPSDGDHQRLLDRKQKILQRYSNCSAPEVDTYKTCDSLKKDIYVLKAADRAIGHLFSASGFRVTPNQRFTQEQAVKLSRVLEPGVTTPTGQKTAPSLRQEIDGKTLQWGLNWSLARVSPSHQLSRLTPLNTGRATRVPDLLEASQYCSIDPNKSYDVAKIGRTSGWTSGKINNIGSRLNLRVDHISVVPTELKHRYGTVILSYGVVVDERFPEFLEPGDSGSAVLLKDRSKKQATIVGLGFAGNSRTRISYMQPMDLVVKDIEEITGCKVVYPRFVGEEPGTVIQDD</sequence>
<evidence type="ECO:0000313" key="2">
    <source>
        <dbReference type="Proteomes" id="UP000240883"/>
    </source>
</evidence>
<evidence type="ECO:0000313" key="1">
    <source>
        <dbReference type="EMBL" id="PSN71736.1"/>
    </source>
</evidence>
<proteinExistence type="predicted"/>
<name>A0A2T2P2K3_CORCC</name>
<dbReference type="Proteomes" id="UP000240883">
    <property type="component" value="Unassembled WGS sequence"/>
</dbReference>
<dbReference type="STRING" id="1448308.A0A2T2P2K3"/>
<dbReference type="OrthoDB" id="5351220at2759"/>
<reference evidence="1 2" key="1">
    <citation type="journal article" date="2018" name="Front. Microbiol.">
        <title>Genome-Wide Analysis of Corynespora cassiicola Leaf Fall Disease Putative Effectors.</title>
        <authorList>
            <person name="Lopez D."/>
            <person name="Ribeiro S."/>
            <person name="Label P."/>
            <person name="Fumanal B."/>
            <person name="Venisse J.S."/>
            <person name="Kohler A."/>
            <person name="de Oliveira R.R."/>
            <person name="Labutti K."/>
            <person name="Lipzen A."/>
            <person name="Lail K."/>
            <person name="Bauer D."/>
            <person name="Ohm R.A."/>
            <person name="Barry K.W."/>
            <person name="Spatafora J."/>
            <person name="Grigoriev I.V."/>
            <person name="Martin F.M."/>
            <person name="Pujade-Renaud V."/>
        </authorList>
    </citation>
    <scope>NUCLEOTIDE SEQUENCE [LARGE SCALE GENOMIC DNA]</scope>
    <source>
        <strain evidence="1 2">Philippines</strain>
    </source>
</reference>
<organism evidence="1 2">
    <name type="scientific">Corynespora cassiicola Philippines</name>
    <dbReference type="NCBI Taxonomy" id="1448308"/>
    <lineage>
        <taxon>Eukaryota</taxon>
        <taxon>Fungi</taxon>
        <taxon>Dikarya</taxon>
        <taxon>Ascomycota</taxon>
        <taxon>Pezizomycotina</taxon>
        <taxon>Dothideomycetes</taxon>
        <taxon>Pleosporomycetidae</taxon>
        <taxon>Pleosporales</taxon>
        <taxon>Corynesporascaceae</taxon>
        <taxon>Corynespora</taxon>
    </lineage>
</organism>
<protein>
    <submittedName>
        <fullName evidence="1">Uncharacterized protein</fullName>
    </submittedName>
</protein>